<sequence length="174" mass="19657">MVQMQTHRLNMVKIALEISLGLLGCSWMPPSYKARAQIKPSLICAASNQLRLSSLNCCQIQLRHLLSAARPICKPIFGTRQRSRKFREVSINTKKERKCRTPTEPRHGEGELIHQHSTPVSKRDMKSGIRESGNYGCKHANLMRKCLNDIVQANLPTLHQHENTTTAPRSSIGH</sequence>
<evidence type="ECO:0000313" key="2">
    <source>
        <dbReference type="Proteomes" id="UP001234297"/>
    </source>
</evidence>
<proteinExistence type="predicted"/>
<reference evidence="1 2" key="1">
    <citation type="journal article" date="2022" name="Hortic Res">
        <title>A haplotype resolved chromosomal level avocado genome allows analysis of novel avocado genes.</title>
        <authorList>
            <person name="Nath O."/>
            <person name="Fletcher S.J."/>
            <person name="Hayward A."/>
            <person name="Shaw L.M."/>
            <person name="Masouleh A.K."/>
            <person name="Furtado A."/>
            <person name="Henry R.J."/>
            <person name="Mitter N."/>
        </authorList>
    </citation>
    <scope>NUCLEOTIDE SEQUENCE [LARGE SCALE GENOMIC DNA]</scope>
    <source>
        <strain evidence="2">cv. Hass</strain>
    </source>
</reference>
<keyword evidence="2" id="KW-1185">Reference proteome</keyword>
<dbReference type="Proteomes" id="UP001234297">
    <property type="component" value="Chromosome 1"/>
</dbReference>
<accession>A0ACC2MTB1</accession>
<name>A0ACC2MTB1_PERAE</name>
<gene>
    <name evidence="1" type="ORF">MRB53_001993</name>
</gene>
<evidence type="ECO:0000313" key="1">
    <source>
        <dbReference type="EMBL" id="KAJ8648970.1"/>
    </source>
</evidence>
<dbReference type="EMBL" id="CM056809">
    <property type="protein sequence ID" value="KAJ8648970.1"/>
    <property type="molecule type" value="Genomic_DNA"/>
</dbReference>
<comment type="caution">
    <text evidence="1">The sequence shown here is derived from an EMBL/GenBank/DDBJ whole genome shotgun (WGS) entry which is preliminary data.</text>
</comment>
<organism evidence="1 2">
    <name type="scientific">Persea americana</name>
    <name type="common">Avocado</name>
    <dbReference type="NCBI Taxonomy" id="3435"/>
    <lineage>
        <taxon>Eukaryota</taxon>
        <taxon>Viridiplantae</taxon>
        <taxon>Streptophyta</taxon>
        <taxon>Embryophyta</taxon>
        <taxon>Tracheophyta</taxon>
        <taxon>Spermatophyta</taxon>
        <taxon>Magnoliopsida</taxon>
        <taxon>Magnoliidae</taxon>
        <taxon>Laurales</taxon>
        <taxon>Lauraceae</taxon>
        <taxon>Persea</taxon>
    </lineage>
</organism>
<protein>
    <submittedName>
        <fullName evidence="1">Uncharacterized protein</fullName>
    </submittedName>
</protein>